<dbReference type="SMART" id="SM00448">
    <property type="entry name" value="REC"/>
    <property type="match status" value="1"/>
</dbReference>
<dbReference type="InterPro" id="IPR036890">
    <property type="entry name" value="HATPase_C_sf"/>
</dbReference>
<evidence type="ECO:0000256" key="16">
    <source>
        <dbReference type="SAM" id="Phobius"/>
    </source>
</evidence>
<dbReference type="CDD" id="cd00082">
    <property type="entry name" value="HisKA"/>
    <property type="match status" value="1"/>
</dbReference>
<proteinExistence type="inferred from homology"/>
<feature type="coiled-coil region" evidence="15">
    <location>
        <begin position="428"/>
        <end position="469"/>
    </location>
</feature>
<keyword evidence="16" id="KW-0812">Transmembrane</keyword>
<evidence type="ECO:0000256" key="9">
    <source>
        <dbReference type="ARBA" id="ARBA00022777"/>
    </source>
</evidence>
<feature type="transmembrane region" description="Helical" evidence="16">
    <location>
        <begin position="187"/>
        <end position="208"/>
    </location>
</feature>
<feature type="modified residue" description="4-aspartylphosphate" evidence="14">
    <location>
        <position position="834"/>
    </location>
</feature>
<dbReference type="Gene3D" id="3.30.450.40">
    <property type="match status" value="1"/>
</dbReference>
<dbReference type="SUPFAM" id="SSF55874">
    <property type="entry name" value="ATPase domain of HSP90 chaperone/DNA topoisomerase II/histidine kinase"/>
    <property type="match status" value="1"/>
</dbReference>
<dbReference type="Pfam" id="PF00672">
    <property type="entry name" value="HAMP"/>
    <property type="match status" value="1"/>
</dbReference>
<dbReference type="PANTHER" id="PTHR45339">
    <property type="entry name" value="HYBRID SIGNAL TRANSDUCTION HISTIDINE KINASE J"/>
    <property type="match status" value="1"/>
</dbReference>
<dbReference type="PROSITE" id="PS50109">
    <property type="entry name" value="HIS_KIN"/>
    <property type="match status" value="1"/>
</dbReference>
<dbReference type="RefSeq" id="WP_127192767.1">
    <property type="nucleotide sequence ID" value="NZ_RZNY01000011.1"/>
</dbReference>
<evidence type="ECO:0000313" key="21">
    <source>
        <dbReference type="Proteomes" id="UP000279446"/>
    </source>
</evidence>
<evidence type="ECO:0000256" key="5">
    <source>
        <dbReference type="ARBA" id="ARBA00022475"/>
    </source>
</evidence>
<feature type="domain" description="Response regulatory" evidence="18">
    <location>
        <begin position="785"/>
        <end position="899"/>
    </location>
</feature>
<dbReference type="Pfam" id="PF00512">
    <property type="entry name" value="HisKA"/>
    <property type="match status" value="1"/>
</dbReference>
<evidence type="ECO:0000256" key="8">
    <source>
        <dbReference type="ARBA" id="ARBA00022741"/>
    </source>
</evidence>
<keyword evidence="21" id="KW-1185">Reference proteome</keyword>
<evidence type="ECO:0000256" key="14">
    <source>
        <dbReference type="PROSITE-ProRule" id="PRU00169"/>
    </source>
</evidence>
<gene>
    <name evidence="20" type="ORF">EJP82_14435</name>
</gene>
<dbReference type="PRINTS" id="PR00344">
    <property type="entry name" value="BCTRLSENSOR"/>
</dbReference>
<dbReference type="Gene3D" id="6.10.340.10">
    <property type="match status" value="1"/>
</dbReference>
<keyword evidence="5" id="KW-1003">Cell membrane</keyword>
<dbReference type="InterPro" id="IPR005467">
    <property type="entry name" value="His_kinase_dom"/>
</dbReference>
<dbReference type="InterPro" id="IPR011006">
    <property type="entry name" value="CheY-like_superfamily"/>
</dbReference>
<dbReference type="SUPFAM" id="SSF52172">
    <property type="entry name" value="CheY-like"/>
    <property type="match status" value="1"/>
</dbReference>
<dbReference type="CDD" id="cd16922">
    <property type="entry name" value="HATPase_EvgS-ArcB-TorS-like"/>
    <property type="match status" value="1"/>
</dbReference>
<evidence type="ECO:0000256" key="2">
    <source>
        <dbReference type="ARBA" id="ARBA00004651"/>
    </source>
</evidence>
<dbReference type="CDD" id="cd17574">
    <property type="entry name" value="REC_OmpR"/>
    <property type="match status" value="1"/>
</dbReference>
<dbReference type="InterPro" id="IPR029016">
    <property type="entry name" value="GAF-like_dom_sf"/>
</dbReference>
<evidence type="ECO:0000256" key="12">
    <source>
        <dbReference type="ARBA" id="ARBA00023136"/>
    </source>
</evidence>
<evidence type="ECO:0000256" key="11">
    <source>
        <dbReference type="ARBA" id="ARBA00023012"/>
    </source>
</evidence>
<dbReference type="Gene3D" id="3.40.50.2300">
    <property type="match status" value="1"/>
</dbReference>
<dbReference type="EC" id="2.7.13.3" evidence="4"/>
<evidence type="ECO:0000259" key="17">
    <source>
        <dbReference type="PROSITE" id="PS50109"/>
    </source>
</evidence>
<keyword evidence="7" id="KW-0808">Transferase</keyword>
<dbReference type="CDD" id="cd06225">
    <property type="entry name" value="HAMP"/>
    <property type="match status" value="1"/>
</dbReference>
<dbReference type="PROSITE" id="PS50110">
    <property type="entry name" value="RESPONSE_REGULATORY"/>
    <property type="match status" value="1"/>
</dbReference>
<dbReference type="Gene3D" id="1.10.287.130">
    <property type="match status" value="1"/>
</dbReference>
<feature type="domain" description="HAMP" evidence="19">
    <location>
        <begin position="211"/>
        <end position="266"/>
    </location>
</feature>
<dbReference type="GO" id="GO:0005524">
    <property type="term" value="F:ATP binding"/>
    <property type="evidence" value="ECO:0007669"/>
    <property type="project" value="UniProtKB-KW"/>
</dbReference>
<evidence type="ECO:0000256" key="7">
    <source>
        <dbReference type="ARBA" id="ARBA00022679"/>
    </source>
</evidence>
<dbReference type="PANTHER" id="PTHR45339:SF1">
    <property type="entry name" value="HYBRID SIGNAL TRANSDUCTION HISTIDINE KINASE J"/>
    <property type="match status" value="1"/>
</dbReference>
<comment type="similarity">
    <text evidence="3">In the N-terminal section; belongs to the phytochrome family.</text>
</comment>
<dbReference type="InterPro" id="IPR007891">
    <property type="entry name" value="CHASE3"/>
</dbReference>
<dbReference type="GO" id="GO:0000155">
    <property type="term" value="F:phosphorelay sensor kinase activity"/>
    <property type="evidence" value="ECO:0007669"/>
    <property type="project" value="InterPro"/>
</dbReference>
<keyword evidence="16" id="KW-1133">Transmembrane helix</keyword>
<evidence type="ECO:0000256" key="15">
    <source>
        <dbReference type="SAM" id="Coils"/>
    </source>
</evidence>
<evidence type="ECO:0000256" key="1">
    <source>
        <dbReference type="ARBA" id="ARBA00000085"/>
    </source>
</evidence>
<evidence type="ECO:0000259" key="18">
    <source>
        <dbReference type="PROSITE" id="PS50110"/>
    </source>
</evidence>
<comment type="subcellular location">
    <subcellularLocation>
        <location evidence="2">Cell membrane</location>
        <topology evidence="2">Multi-pass membrane protein</topology>
    </subcellularLocation>
</comment>
<dbReference type="InterPro" id="IPR003661">
    <property type="entry name" value="HisK_dim/P_dom"/>
</dbReference>
<evidence type="ECO:0000256" key="10">
    <source>
        <dbReference type="ARBA" id="ARBA00022840"/>
    </source>
</evidence>
<keyword evidence="8" id="KW-0547">Nucleotide-binding</keyword>
<evidence type="ECO:0000313" key="20">
    <source>
        <dbReference type="EMBL" id="RUT45493.1"/>
    </source>
</evidence>
<dbReference type="InterPro" id="IPR003660">
    <property type="entry name" value="HAMP_dom"/>
</dbReference>
<accession>A0A433Y7U8</accession>
<evidence type="ECO:0000259" key="19">
    <source>
        <dbReference type="PROSITE" id="PS50885"/>
    </source>
</evidence>
<keyword evidence="9" id="KW-0418">Kinase</keyword>
<dbReference type="InterPro" id="IPR036097">
    <property type="entry name" value="HisK_dim/P_sf"/>
</dbReference>
<dbReference type="EMBL" id="RZNY01000011">
    <property type="protein sequence ID" value="RUT45493.1"/>
    <property type="molecule type" value="Genomic_DNA"/>
</dbReference>
<keyword evidence="12 16" id="KW-0472">Membrane</keyword>
<dbReference type="SUPFAM" id="SSF55781">
    <property type="entry name" value="GAF domain-like"/>
    <property type="match status" value="1"/>
</dbReference>
<keyword evidence="10" id="KW-0067">ATP-binding</keyword>
<dbReference type="PROSITE" id="PS50885">
    <property type="entry name" value="HAMP"/>
    <property type="match status" value="1"/>
</dbReference>
<dbReference type="SMART" id="SM00388">
    <property type="entry name" value="HisKA"/>
    <property type="match status" value="1"/>
</dbReference>
<dbReference type="CDD" id="cd19410">
    <property type="entry name" value="HK9-like_sensor"/>
    <property type="match status" value="1"/>
</dbReference>
<protein>
    <recommendedName>
        <fullName evidence="13">Circadian input-output histidine kinase CikA</fullName>
        <ecNumber evidence="4">2.7.13.3</ecNumber>
    </recommendedName>
</protein>
<keyword evidence="11" id="KW-0902">Two-component regulatory system</keyword>
<dbReference type="SMART" id="SM00387">
    <property type="entry name" value="HATPase_c"/>
    <property type="match status" value="1"/>
</dbReference>
<dbReference type="OrthoDB" id="9790669at2"/>
<evidence type="ECO:0000256" key="6">
    <source>
        <dbReference type="ARBA" id="ARBA00022553"/>
    </source>
</evidence>
<feature type="transmembrane region" description="Helical" evidence="16">
    <location>
        <begin position="12"/>
        <end position="34"/>
    </location>
</feature>
<comment type="caution">
    <text evidence="20">The sequence shown here is derived from an EMBL/GenBank/DDBJ whole genome shotgun (WGS) entry which is preliminary data.</text>
</comment>
<dbReference type="Pfam" id="PF05227">
    <property type="entry name" value="CHASE3"/>
    <property type="match status" value="1"/>
</dbReference>
<reference evidence="20 21" key="1">
    <citation type="submission" date="2018-12" db="EMBL/GenBank/DDBJ databases">
        <authorList>
            <person name="Sun L."/>
            <person name="Chen Z."/>
        </authorList>
    </citation>
    <scope>NUCLEOTIDE SEQUENCE [LARGE SCALE GENOMIC DNA]</scope>
    <source>
        <strain evidence="20 21">DSM 15890</strain>
    </source>
</reference>
<dbReference type="Pfam" id="PF00072">
    <property type="entry name" value="Response_reg"/>
    <property type="match status" value="1"/>
</dbReference>
<dbReference type="Pfam" id="PF13185">
    <property type="entry name" value="GAF_2"/>
    <property type="match status" value="1"/>
</dbReference>
<dbReference type="Gene3D" id="3.30.565.10">
    <property type="entry name" value="Histidine kinase-like ATPase, C-terminal domain"/>
    <property type="match status" value="1"/>
</dbReference>
<keyword evidence="6 14" id="KW-0597">Phosphoprotein</keyword>
<name>A0A433Y7U8_9BACL</name>
<evidence type="ECO:0000256" key="3">
    <source>
        <dbReference type="ARBA" id="ARBA00006402"/>
    </source>
</evidence>
<dbReference type="Pfam" id="PF02518">
    <property type="entry name" value="HATPase_c"/>
    <property type="match status" value="1"/>
</dbReference>
<dbReference type="InterPro" id="IPR001789">
    <property type="entry name" value="Sig_transdc_resp-reg_receiver"/>
</dbReference>
<dbReference type="GO" id="GO:0005886">
    <property type="term" value="C:plasma membrane"/>
    <property type="evidence" value="ECO:0007669"/>
    <property type="project" value="UniProtKB-SubCell"/>
</dbReference>
<keyword evidence="15" id="KW-0175">Coiled coil</keyword>
<evidence type="ECO:0000256" key="13">
    <source>
        <dbReference type="ARBA" id="ARBA00074306"/>
    </source>
</evidence>
<dbReference type="Proteomes" id="UP000279446">
    <property type="component" value="Unassembled WGS sequence"/>
</dbReference>
<dbReference type="AlphaFoldDB" id="A0A433Y7U8"/>
<evidence type="ECO:0000256" key="4">
    <source>
        <dbReference type="ARBA" id="ARBA00012438"/>
    </source>
</evidence>
<dbReference type="InterPro" id="IPR004358">
    <property type="entry name" value="Sig_transdc_His_kin-like_C"/>
</dbReference>
<dbReference type="InterPro" id="IPR003594">
    <property type="entry name" value="HATPase_dom"/>
</dbReference>
<dbReference type="SUPFAM" id="SSF47384">
    <property type="entry name" value="Homodimeric domain of signal transducing histidine kinase"/>
    <property type="match status" value="1"/>
</dbReference>
<dbReference type="FunFam" id="3.30.565.10:FF:000010">
    <property type="entry name" value="Sensor histidine kinase RcsC"/>
    <property type="match status" value="1"/>
</dbReference>
<sequence length="902" mass="101395">MLKIKWNLQMKILVGYLIVIIFLIASIGMIHYRISAMQAEIKMITQHDRDISDLTNKLEAHVINMETGQRGFVITGNNIYLEPYTQARLNWEDTYNLLLDEVADNPKQIQNLKSIHSHIAKWITTNGDPIIELKRANLEQLIAESFNENVGIKQIDNIRAQVGSFRDIENELSSARISAQNQNNKMLVTYLYVVGFLLIVLSLISAYVTSKTIVRAIKDIMTAIQEIAISGGGNSGRRIQIKTQDEIGELGKATNVLLEEHQQQSILLNQVGDMSTMYHEIKDSVELSERFLAKLSTIIEFQYGAIYIQSEQHNSCMYIKTASYAGETGSIGKNCFLLGEGLVGQSAKDKKIIELDTVPSDYVKIDSALGETSPHSIYIMPIVFQGITLAVLEIASLYKFTTKDKMILKEIAEPFGAVVQSVLSHMEIQKLFSESRHLNEELQVHAEELETQSEELRSVNNQLEEQNHYILMKSIEAENSRIEMEQYARQAKSNSNYKSQFLATMSHELRTPLNSMLLFSQFLEENNNGNLNEEELGYAKYIHSSGLDLLNLINDILDLSKVEAGMMNVVLEPVNITELPHIMNQHFASLAEKKQLEFNIIIEPDLPNLIVTDESRLQQILKNLISNAIKFTNKGSVEFRIQKSVNDKSVCKVDSNLPQETICFIVKDTGIGIAAAHLERIFEAFHQADGTIEREYGGTGLGLSISRQLVKLLGGAIYVDSKENEGSTFTVMLPINNSKLDLLTDVNLDMVAAAKEELTSEVEEETIQPLSYESEVYSPLFKGKRVLIVDDDERNLLALTPPLKSKGMDVITAHTGQQAIDLIHKQDFDIVLMDIMMPGMNGLDAIKIIRNVRTELPIISVTAKAMIQDRMESLEAGASDFISKPLNLEQLFTIMRVWLSKS</sequence>
<organism evidence="20 21">
    <name type="scientific">Paenibacillus anaericanus</name>
    <dbReference type="NCBI Taxonomy" id="170367"/>
    <lineage>
        <taxon>Bacteria</taxon>
        <taxon>Bacillati</taxon>
        <taxon>Bacillota</taxon>
        <taxon>Bacilli</taxon>
        <taxon>Bacillales</taxon>
        <taxon>Paenibacillaceae</taxon>
        <taxon>Paenibacillus</taxon>
    </lineage>
</organism>
<feature type="domain" description="Histidine kinase" evidence="17">
    <location>
        <begin position="504"/>
        <end position="737"/>
    </location>
</feature>
<comment type="catalytic activity">
    <reaction evidence="1">
        <text>ATP + protein L-histidine = ADP + protein N-phospho-L-histidine.</text>
        <dbReference type="EC" id="2.7.13.3"/>
    </reaction>
</comment>
<dbReference type="InterPro" id="IPR003018">
    <property type="entry name" value="GAF"/>
</dbReference>